<dbReference type="GO" id="GO:0016020">
    <property type="term" value="C:membrane"/>
    <property type="evidence" value="ECO:0007669"/>
    <property type="project" value="UniProtKB-SubCell"/>
</dbReference>
<dbReference type="Pfam" id="PF03208">
    <property type="entry name" value="PRA1"/>
    <property type="match status" value="1"/>
</dbReference>
<evidence type="ECO:0000256" key="1">
    <source>
        <dbReference type="ARBA" id="ARBA00002501"/>
    </source>
</evidence>
<sequence>MTAPPSSISISTDTTTASHPISVPTSTLRLISSRLSSSLRRSFSQNRPWSELADRTSFSRPISFSDATVRIRRNFSYFRVNYTTILACVIAVSLISHPFSLLLLLGLLAAWIFLDVFRPADQPLVLFRRAFSGRETLVILIFFTVVVVFLTNVGSVMISALLIGLAILCVHGGFRVPEDLFLDDQEPVNGGFLSFLGGAASSAAAAAAAATAPVVPRV</sequence>
<feature type="transmembrane region" description="Helical" evidence="7">
    <location>
        <begin position="137"/>
        <end position="168"/>
    </location>
</feature>
<evidence type="ECO:0000256" key="8">
    <source>
        <dbReference type="SAM" id="MobiDB-lite"/>
    </source>
</evidence>
<reference evidence="9 10" key="1">
    <citation type="submission" date="2019-05" db="EMBL/GenBank/DDBJ databases">
        <title>Mikania micrantha, genome provides insights into the molecular mechanism of rapid growth.</title>
        <authorList>
            <person name="Liu B."/>
        </authorList>
    </citation>
    <scope>NUCLEOTIDE SEQUENCE [LARGE SCALE GENOMIC DNA]</scope>
    <source>
        <strain evidence="9">NLD-2019</strain>
        <tissue evidence="9">Leaf</tissue>
    </source>
</reference>
<dbReference type="Proteomes" id="UP000326396">
    <property type="component" value="Linkage Group LG8"/>
</dbReference>
<dbReference type="EMBL" id="SZYD01000018">
    <property type="protein sequence ID" value="KAD2805259.1"/>
    <property type="molecule type" value="Genomic_DNA"/>
</dbReference>
<comment type="subcellular location">
    <subcellularLocation>
        <location evidence="2 7">Membrane</location>
        <topology evidence="2 7">Multi-pass membrane protein</topology>
    </subcellularLocation>
</comment>
<organism evidence="9 10">
    <name type="scientific">Mikania micrantha</name>
    <name type="common">bitter vine</name>
    <dbReference type="NCBI Taxonomy" id="192012"/>
    <lineage>
        <taxon>Eukaryota</taxon>
        <taxon>Viridiplantae</taxon>
        <taxon>Streptophyta</taxon>
        <taxon>Embryophyta</taxon>
        <taxon>Tracheophyta</taxon>
        <taxon>Spermatophyta</taxon>
        <taxon>Magnoliopsida</taxon>
        <taxon>eudicotyledons</taxon>
        <taxon>Gunneridae</taxon>
        <taxon>Pentapetalae</taxon>
        <taxon>asterids</taxon>
        <taxon>campanulids</taxon>
        <taxon>Asterales</taxon>
        <taxon>Asteraceae</taxon>
        <taxon>Asteroideae</taxon>
        <taxon>Heliantheae alliance</taxon>
        <taxon>Eupatorieae</taxon>
        <taxon>Mikania</taxon>
    </lineage>
</organism>
<dbReference type="GO" id="GO:0005783">
    <property type="term" value="C:endoplasmic reticulum"/>
    <property type="evidence" value="ECO:0007669"/>
    <property type="project" value="TreeGrafter"/>
</dbReference>
<keyword evidence="6 7" id="KW-0472">Membrane</keyword>
<accession>A0A5N6LUL0</accession>
<gene>
    <name evidence="9" type="ORF">E3N88_38636</name>
</gene>
<dbReference type="GO" id="GO:0005794">
    <property type="term" value="C:Golgi apparatus"/>
    <property type="evidence" value="ECO:0007669"/>
    <property type="project" value="TreeGrafter"/>
</dbReference>
<comment type="similarity">
    <text evidence="3 7">Belongs to the PRA1 family.</text>
</comment>
<dbReference type="GO" id="GO:0016192">
    <property type="term" value="P:vesicle-mediated transport"/>
    <property type="evidence" value="ECO:0007669"/>
    <property type="project" value="TreeGrafter"/>
</dbReference>
<evidence type="ECO:0000256" key="6">
    <source>
        <dbReference type="ARBA" id="ARBA00023136"/>
    </source>
</evidence>
<dbReference type="OrthoDB" id="63113at2759"/>
<feature type="transmembrane region" description="Helical" evidence="7">
    <location>
        <begin position="188"/>
        <end position="215"/>
    </location>
</feature>
<feature type="region of interest" description="Disordered" evidence="8">
    <location>
        <begin position="1"/>
        <end position="21"/>
    </location>
</feature>
<comment type="caution">
    <text evidence="9">The sequence shown here is derived from an EMBL/GenBank/DDBJ whole genome shotgun (WGS) entry which is preliminary data.</text>
</comment>
<feature type="transmembrane region" description="Helical" evidence="7">
    <location>
        <begin position="101"/>
        <end position="117"/>
    </location>
</feature>
<evidence type="ECO:0000256" key="3">
    <source>
        <dbReference type="ARBA" id="ARBA00006483"/>
    </source>
</evidence>
<feature type="transmembrane region" description="Helical" evidence="7">
    <location>
        <begin position="77"/>
        <end position="95"/>
    </location>
</feature>
<evidence type="ECO:0000313" key="10">
    <source>
        <dbReference type="Proteomes" id="UP000326396"/>
    </source>
</evidence>
<dbReference type="PANTHER" id="PTHR19317:SF0">
    <property type="entry name" value="PRENYLATED RAB ACCEPTOR PROTEIN 1"/>
    <property type="match status" value="1"/>
</dbReference>
<keyword evidence="7" id="KW-0813">Transport</keyword>
<keyword evidence="4 7" id="KW-0812">Transmembrane</keyword>
<keyword evidence="10" id="KW-1185">Reference proteome</keyword>
<dbReference type="InterPro" id="IPR004895">
    <property type="entry name" value="Prenylated_rab_accept_PRA1"/>
</dbReference>
<dbReference type="PANTHER" id="PTHR19317">
    <property type="entry name" value="PRENYLATED RAB ACCEPTOR 1-RELATED"/>
    <property type="match status" value="1"/>
</dbReference>
<evidence type="ECO:0000256" key="2">
    <source>
        <dbReference type="ARBA" id="ARBA00004141"/>
    </source>
</evidence>
<evidence type="ECO:0000256" key="7">
    <source>
        <dbReference type="RuleBase" id="RU363107"/>
    </source>
</evidence>
<proteinExistence type="inferred from homology"/>
<evidence type="ECO:0000256" key="4">
    <source>
        <dbReference type="ARBA" id="ARBA00022692"/>
    </source>
</evidence>
<name>A0A5N6LUL0_9ASTR</name>
<comment type="function">
    <text evidence="1 7">May be involved in both secretory and endocytic intracellular trafficking in the endosomal/prevacuolar compartments.</text>
</comment>
<evidence type="ECO:0000256" key="5">
    <source>
        <dbReference type="ARBA" id="ARBA00022989"/>
    </source>
</evidence>
<protein>
    <recommendedName>
        <fullName evidence="7">PRA1 family protein</fullName>
    </recommendedName>
</protein>
<keyword evidence="5 7" id="KW-1133">Transmembrane helix</keyword>
<feature type="compositionally biased region" description="Low complexity" evidence="8">
    <location>
        <begin position="1"/>
        <end position="18"/>
    </location>
</feature>
<dbReference type="AlphaFoldDB" id="A0A5N6LUL0"/>
<evidence type="ECO:0000313" key="9">
    <source>
        <dbReference type="EMBL" id="KAD2805259.1"/>
    </source>
</evidence>